<dbReference type="EMBL" id="LT795058">
    <property type="protein sequence ID" value="SJX62551.1"/>
    <property type="molecule type" value="Genomic_DNA"/>
</dbReference>
<accession>A0A2N8UCL7</accession>
<name>A0A2N8UCL7_9BASI</name>
<evidence type="ECO:0000256" key="1">
    <source>
        <dbReference type="PROSITE-ProRule" id="PRU00235"/>
    </source>
</evidence>
<organism evidence="2 3">
    <name type="scientific">Sporisorium reilianum f. sp. reilianum</name>
    <dbReference type="NCBI Taxonomy" id="72559"/>
    <lineage>
        <taxon>Eukaryota</taxon>
        <taxon>Fungi</taxon>
        <taxon>Dikarya</taxon>
        <taxon>Basidiomycota</taxon>
        <taxon>Ustilaginomycotina</taxon>
        <taxon>Ustilaginomycetes</taxon>
        <taxon>Ustilaginales</taxon>
        <taxon>Ustilaginaceae</taxon>
        <taxon>Sporisorium</taxon>
    </lineage>
</organism>
<proteinExistence type="predicted"/>
<gene>
    <name evidence="2" type="ORF">SRS1_13398</name>
</gene>
<feature type="repeat" description="RCC1" evidence="1">
    <location>
        <begin position="240"/>
        <end position="311"/>
    </location>
</feature>
<evidence type="ECO:0000313" key="3">
    <source>
        <dbReference type="Proteomes" id="UP000239563"/>
    </source>
</evidence>
<dbReference type="InterPro" id="IPR009091">
    <property type="entry name" value="RCC1/BLIP-II"/>
</dbReference>
<protein>
    <submittedName>
        <fullName evidence="2">Uncharacterized protein</fullName>
    </submittedName>
</protein>
<dbReference type="Proteomes" id="UP000239563">
    <property type="component" value="Chromosome V"/>
</dbReference>
<dbReference type="PROSITE" id="PS50012">
    <property type="entry name" value="RCC1_3"/>
    <property type="match status" value="2"/>
</dbReference>
<dbReference type="AlphaFoldDB" id="A0A2N8UCL7"/>
<dbReference type="InterPro" id="IPR051553">
    <property type="entry name" value="Ran_GTPase-activating"/>
</dbReference>
<dbReference type="GO" id="GO:0005085">
    <property type="term" value="F:guanyl-nucleotide exchange factor activity"/>
    <property type="evidence" value="ECO:0007669"/>
    <property type="project" value="TreeGrafter"/>
</dbReference>
<evidence type="ECO:0000313" key="2">
    <source>
        <dbReference type="EMBL" id="SJX62551.1"/>
    </source>
</evidence>
<sequence>MTKTLLVAGSNSGHQLGVGHDQDVRTLQEALCRVDPDSQAATSFPPDGYTVVDLSSGANHTLALLSSIQDGAGAAKGRATKEVWVAGTATQGQLGRAYASSEGKPLAVFTRLDLKALVGDCLDLPNFDLSEVSLEPKQVVCGWNCSYIVLALGREIDSKSREQEVLLSLGLHRDNAFGELGCVAGPSSGVGVHRVSFSGALIEAGLDAHVGFEIVDVAAGLRHAAAALRIEPDAEGHRRTIVVGWGSARQGQVGRIPQAAAKQAASSKRPGPSAAIVWEPQLIFDWKTSDASSSRCKVRAGRDHSVVLVQGEESNEGVGLHCIGSNKQGQLVDASVLRESGATLDAIAHVTCNWNSTHLLMPHKEGKSAILSSGSNSRGQLGDGTTMPSIAGQPLASADLSMILRQSPSSRRAPTDADAIRVDALHTRATTLLKLVSGSEHSLLLVSTAATGTCDAHQVWGWGWNEHGNLAQGPHDEADRPRPTLLLDGTRSGTAQPTESYQPLDVWAGFGTSFILAERRRDAHAS</sequence>
<dbReference type="GO" id="GO:0005737">
    <property type="term" value="C:cytoplasm"/>
    <property type="evidence" value="ECO:0007669"/>
    <property type="project" value="TreeGrafter"/>
</dbReference>
<dbReference type="PANTHER" id="PTHR45982">
    <property type="entry name" value="REGULATOR OF CHROMOSOME CONDENSATION"/>
    <property type="match status" value="1"/>
</dbReference>
<dbReference type="InterPro" id="IPR000408">
    <property type="entry name" value="Reg_chr_condens"/>
</dbReference>
<dbReference type="SUPFAM" id="SSF50985">
    <property type="entry name" value="RCC1/BLIP-II"/>
    <property type="match status" value="1"/>
</dbReference>
<feature type="repeat" description="RCC1" evidence="1">
    <location>
        <begin position="3"/>
        <end position="67"/>
    </location>
</feature>
<dbReference type="Gene3D" id="2.130.10.30">
    <property type="entry name" value="Regulator of chromosome condensation 1/beta-lactamase-inhibitor protein II"/>
    <property type="match status" value="1"/>
</dbReference>
<dbReference type="PANTHER" id="PTHR45982:SF5">
    <property type="entry name" value="RCC DOMAIN-CONTAINING PROTEIN ATS1"/>
    <property type="match status" value="1"/>
</dbReference>
<reference evidence="2 3" key="1">
    <citation type="submission" date="2017-02" db="EMBL/GenBank/DDBJ databases">
        <authorList>
            <person name="Peterson S.W."/>
        </authorList>
    </citation>
    <scope>NUCLEOTIDE SEQUENCE [LARGE SCALE GENOMIC DNA]</scope>
    <source>
        <strain evidence="2 3">SRS1_H2-8</strain>
    </source>
</reference>